<dbReference type="SUPFAM" id="SSF47226">
    <property type="entry name" value="Histidine-containing phosphotransfer domain, HPT domain"/>
    <property type="match status" value="1"/>
</dbReference>
<proteinExistence type="predicted"/>
<evidence type="ECO:0000313" key="3">
    <source>
        <dbReference type="EMBL" id="MFC5452494.1"/>
    </source>
</evidence>
<evidence type="ECO:0000259" key="2">
    <source>
        <dbReference type="PROSITE" id="PS50894"/>
    </source>
</evidence>
<dbReference type="EMBL" id="JBHSMJ010000054">
    <property type="protein sequence ID" value="MFC5452494.1"/>
    <property type="molecule type" value="Genomic_DNA"/>
</dbReference>
<keyword evidence="1" id="KW-0597">Phosphoprotein</keyword>
<organism evidence="3 4">
    <name type="scientific">Paenibacillus aestuarii</name>
    <dbReference type="NCBI Taxonomy" id="516965"/>
    <lineage>
        <taxon>Bacteria</taxon>
        <taxon>Bacillati</taxon>
        <taxon>Bacillota</taxon>
        <taxon>Bacilli</taxon>
        <taxon>Bacillales</taxon>
        <taxon>Paenibacillaceae</taxon>
        <taxon>Paenibacillus</taxon>
    </lineage>
</organism>
<gene>
    <name evidence="3" type="ORF">ACFPOG_30265</name>
</gene>
<feature type="domain" description="HPt" evidence="2">
    <location>
        <begin position="15"/>
        <end position="108"/>
    </location>
</feature>
<sequence>MGQYNNLKDKITVEIDADLEDLIPGYLRNKQNEIERMAAAMATSDFSAIALIAHGLKGNGAAYGFVPLSELGAAMEKAAGLQDGEAIGKLLEDMQAYLTQIEIVYIEC</sequence>
<name>A0ABW0KGT8_9BACL</name>
<dbReference type="RefSeq" id="WP_270880802.1">
    <property type="nucleotide sequence ID" value="NZ_JAQFVF010000038.1"/>
</dbReference>
<dbReference type="PROSITE" id="PS50894">
    <property type="entry name" value="HPT"/>
    <property type="match status" value="1"/>
</dbReference>
<evidence type="ECO:0000313" key="4">
    <source>
        <dbReference type="Proteomes" id="UP001596044"/>
    </source>
</evidence>
<dbReference type="Proteomes" id="UP001596044">
    <property type="component" value="Unassembled WGS sequence"/>
</dbReference>
<comment type="caution">
    <text evidence="3">The sequence shown here is derived from an EMBL/GenBank/DDBJ whole genome shotgun (WGS) entry which is preliminary data.</text>
</comment>
<protein>
    <submittedName>
        <fullName evidence="3">Hpt domain-containing protein</fullName>
    </submittedName>
</protein>
<accession>A0ABW0KGT8</accession>
<feature type="modified residue" description="Phosphohistidine" evidence="1">
    <location>
        <position position="54"/>
    </location>
</feature>
<dbReference type="InterPro" id="IPR008207">
    <property type="entry name" value="Sig_transdc_His_kin_Hpt_dom"/>
</dbReference>
<dbReference type="Pfam" id="PF01627">
    <property type="entry name" value="Hpt"/>
    <property type="match status" value="1"/>
</dbReference>
<reference evidence="4" key="1">
    <citation type="journal article" date="2019" name="Int. J. Syst. Evol. Microbiol.">
        <title>The Global Catalogue of Microorganisms (GCM) 10K type strain sequencing project: providing services to taxonomists for standard genome sequencing and annotation.</title>
        <authorList>
            <consortium name="The Broad Institute Genomics Platform"/>
            <consortium name="The Broad Institute Genome Sequencing Center for Infectious Disease"/>
            <person name="Wu L."/>
            <person name="Ma J."/>
        </authorList>
    </citation>
    <scope>NUCLEOTIDE SEQUENCE [LARGE SCALE GENOMIC DNA]</scope>
    <source>
        <strain evidence="4">KACC 11904</strain>
    </source>
</reference>
<evidence type="ECO:0000256" key="1">
    <source>
        <dbReference type="PROSITE-ProRule" id="PRU00110"/>
    </source>
</evidence>
<keyword evidence="4" id="KW-1185">Reference proteome</keyword>
<dbReference type="Gene3D" id="1.20.120.160">
    <property type="entry name" value="HPT domain"/>
    <property type="match status" value="1"/>
</dbReference>
<dbReference type="InterPro" id="IPR036641">
    <property type="entry name" value="HPT_dom_sf"/>
</dbReference>